<accession>A0A6P9ADU3</accession>
<keyword evidence="2" id="KW-1185">Reference proteome</keyword>
<dbReference type="CDD" id="cd18186">
    <property type="entry name" value="BTB_POZ_ZBTB_KLHL-like"/>
    <property type="match status" value="1"/>
</dbReference>
<organism evidence="3">
    <name type="scientific">Thrips palmi</name>
    <name type="common">Melon thrips</name>
    <dbReference type="NCBI Taxonomy" id="161013"/>
    <lineage>
        <taxon>Eukaryota</taxon>
        <taxon>Metazoa</taxon>
        <taxon>Ecdysozoa</taxon>
        <taxon>Arthropoda</taxon>
        <taxon>Hexapoda</taxon>
        <taxon>Insecta</taxon>
        <taxon>Pterygota</taxon>
        <taxon>Neoptera</taxon>
        <taxon>Paraneoptera</taxon>
        <taxon>Thysanoptera</taxon>
        <taxon>Terebrantia</taxon>
        <taxon>Thripoidea</taxon>
        <taxon>Thripidae</taxon>
        <taxon>Thrips</taxon>
    </lineage>
</organism>
<dbReference type="RefSeq" id="XP_034254014.1">
    <property type="nucleotide sequence ID" value="XM_034398123.1"/>
</dbReference>
<evidence type="ECO:0000313" key="3">
    <source>
        <dbReference type="RefSeq" id="XP_034253946.1"/>
    </source>
</evidence>
<dbReference type="InterPro" id="IPR000210">
    <property type="entry name" value="BTB/POZ_dom"/>
</dbReference>
<name>A0A6P9ADU3_THRPL</name>
<sequence>MAPTEVDPSSTVNNIENRDLWQPLVAAECSVSWDVLKRVSPRETYGDFFGPFPVHNVEDETLSSNPLFLVHFYVSDRKDSKISIFVEETLEESESREVVVVSTVLLTKREKSNAKESFYQNPLTWPLPEVTRSECFLYGKSRRQDSWSRNSEEVMSMPLGTTRCFILRLQVYLQKAGEVDSLRQCLNSARSLGSSLCDVSLKVDGQILSAHKAVLSATSSVFTAMFCGKFKEKTAKSVTIEGVSSKAFDKFLNFLYTESISIESDCVLELLDLSERYQVEQLKARCEMYMWGMDSLDALSILMEADKWPVVTEAMKNRLYQLVAAGWRSLENSDEWQALQASNPVASGIIHAFAAFTVIVPPSFKVFAAPPLRSSKEAAKKRPITPTSP</sequence>
<proteinExistence type="predicted"/>
<dbReference type="PANTHER" id="PTHR24413">
    <property type="entry name" value="SPECKLE-TYPE POZ PROTEIN"/>
    <property type="match status" value="1"/>
</dbReference>
<dbReference type="AlphaFoldDB" id="A0A6P9ADU3"/>
<gene>
    <name evidence="3 4" type="primary">LOC117652854</name>
</gene>
<dbReference type="RefSeq" id="XP_034253946.1">
    <property type="nucleotide sequence ID" value="XM_034398055.1"/>
</dbReference>
<feature type="domain" description="BTB" evidence="1">
    <location>
        <begin position="197"/>
        <end position="264"/>
    </location>
</feature>
<dbReference type="KEGG" id="tpal:117652854"/>
<reference evidence="3 4" key="1">
    <citation type="submission" date="2025-04" db="UniProtKB">
        <authorList>
            <consortium name="RefSeq"/>
        </authorList>
    </citation>
    <scope>IDENTIFICATION</scope>
    <source>
        <tissue evidence="3 4">Total insect</tissue>
    </source>
</reference>
<protein>
    <submittedName>
        <fullName evidence="3 4">Uncharacterized protein LOC117652854</fullName>
    </submittedName>
</protein>
<dbReference type="SUPFAM" id="SSF54695">
    <property type="entry name" value="POZ domain"/>
    <property type="match status" value="1"/>
</dbReference>
<dbReference type="Proteomes" id="UP000515158">
    <property type="component" value="Unplaced"/>
</dbReference>
<dbReference type="SMART" id="SM00225">
    <property type="entry name" value="BTB"/>
    <property type="match status" value="1"/>
</dbReference>
<dbReference type="Gene3D" id="3.30.710.10">
    <property type="entry name" value="Potassium Channel Kv1.1, Chain A"/>
    <property type="match status" value="1"/>
</dbReference>
<evidence type="ECO:0000259" key="1">
    <source>
        <dbReference type="PROSITE" id="PS50097"/>
    </source>
</evidence>
<dbReference type="GeneID" id="117652854"/>
<evidence type="ECO:0000313" key="2">
    <source>
        <dbReference type="Proteomes" id="UP000515158"/>
    </source>
</evidence>
<dbReference type="PROSITE" id="PS50097">
    <property type="entry name" value="BTB"/>
    <property type="match status" value="1"/>
</dbReference>
<dbReference type="OrthoDB" id="684045at2759"/>
<dbReference type="InterPro" id="IPR011333">
    <property type="entry name" value="SKP1/BTB/POZ_sf"/>
</dbReference>
<dbReference type="Pfam" id="PF00651">
    <property type="entry name" value="BTB"/>
    <property type="match status" value="1"/>
</dbReference>
<evidence type="ECO:0000313" key="4">
    <source>
        <dbReference type="RefSeq" id="XP_034254014.1"/>
    </source>
</evidence>